<proteinExistence type="predicted"/>
<keyword evidence="4" id="KW-1185">Reference proteome</keyword>
<feature type="transmembrane region" description="Helical" evidence="1">
    <location>
        <begin position="129"/>
        <end position="149"/>
    </location>
</feature>
<keyword evidence="1" id="KW-1133">Transmembrane helix</keyword>
<name>A0A1E5T520_9BACT</name>
<dbReference type="Gene3D" id="2.30.30.40">
    <property type="entry name" value="SH3 Domains"/>
    <property type="match status" value="1"/>
</dbReference>
<evidence type="ECO:0000259" key="2">
    <source>
        <dbReference type="PROSITE" id="PS51781"/>
    </source>
</evidence>
<evidence type="ECO:0000313" key="4">
    <source>
        <dbReference type="Proteomes" id="UP000095552"/>
    </source>
</evidence>
<evidence type="ECO:0000256" key="1">
    <source>
        <dbReference type="SAM" id="Phobius"/>
    </source>
</evidence>
<keyword evidence="1" id="KW-0472">Membrane</keyword>
<accession>A0A1E5T520</accession>
<organism evidence="3 4">
    <name type="scientific">Roseivirga misakiensis</name>
    <dbReference type="NCBI Taxonomy" id="1563681"/>
    <lineage>
        <taxon>Bacteria</taxon>
        <taxon>Pseudomonadati</taxon>
        <taxon>Bacteroidota</taxon>
        <taxon>Cytophagia</taxon>
        <taxon>Cytophagales</taxon>
        <taxon>Roseivirgaceae</taxon>
        <taxon>Roseivirga</taxon>
    </lineage>
</organism>
<comment type="caution">
    <text evidence="3">The sequence shown here is derived from an EMBL/GenBank/DDBJ whole genome shotgun (WGS) entry which is preliminary data.</text>
</comment>
<protein>
    <recommendedName>
        <fullName evidence="2">SH3b domain-containing protein</fullName>
    </recommendedName>
</protein>
<dbReference type="InterPro" id="IPR003646">
    <property type="entry name" value="SH3-like_bac-type"/>
</dbReference>
<dbReference type="RefSeq" id="WP_069833784.1">
    <property type="nucleotide sequence ID" value="NZ_MDGQ01000003.1"/>
</dbReference>
<dbReference type="OrthoDB" id="977366at2"/>
<keyword evidence="1" id="KW-0812">Transmembrane</keyword>
<feature type="domain" description="SH3b" evidence="2">
    <location>
        <begin position="183"/>
        <end position="245"/>
    </location>
</feature>
<reference evidence="3 4" key="1">
    <citation type="submission" date="2016-08" db="EMBL/GenBank/DDBJ databases">
        <title>Draft genome of Fabibacter sp. strain SK-8.</title>
        <authorList>
            <person name="Wong S.-K."/>
            <person name="Hamasaki K."/>
            <person name="Yoshizawa S."/>
        </authorList>
    </citation>
    <scope>NUCLEOTIDE SEQUENCE [LARGE SCALE GENOMIC DNA]</scope>
    <source>
        <strain evidence="3 4">SK-8</strain>
    </source>
</reference>
<dbReference type="EMBL" id="MDGQ01000003">
    <property type="protein sequence ID" value="OEK06472.1"/>
    <property type="molecule type" value="Genomic_DNA"/>
</dbReference>
<dbReference type="Proteomes" id="UP000095552">
    <property type="component" value="Unassembled WGS sequence"/>
</dbReference>
<dbReference type="PROSITE" id="PS51781">
    <property type="entry name" value="SH3B"/>
    <property type="match status" value="1"/>
</dbReference>
<feature type="transmembrane region" description="Helical" evidence="1">
    <location>
        <begin position="161"/>
        <end position="179"/>
    </location>
</feature>
<dbReference type="AlphaFoldDB" id="A0A1E5T520"/>
<evidence type="ECO:0000313" key="3">
    <source>
        <dbReference type="EMBL" id="OEK06472.1"/>
    </source>
</evidence>
<dbReference type="STRING" id="1563681.BFP71_01990"/>
<dbReference type="SMART" id="SM00287">
    <property type="entry name" value="SH3b"/>
    <property type="match status" value="1"/>
</dbReference>
<dbReference type="Pfam" id="PF08239">
    <property type="entry name" value="SH3_3"/>
    <property type="match status" value="1"/>
</dbReference>
<gene>
    <name evidence="3" type="ORF">BFP71_01990</name>
</gene>
<sequence length="245" mass="27969">MQKRFSRITFLFLLGLIFSIQSVFSQEVTSNLAKADSLFKERLYTQSLELYESIYEDAQRATPAMLLKMAYSQEALGNLSRALIYLHDYYRLTSDKEALKKMDALAQVNGLEGYDTNDFQQFVKAIQDYNILIIAVLVALNLLILTMMFRKLKKHQERSPGLAIGLLIVLSLTFFFVNFTGPKDQGIVTSDNAYVMSGPSAAAELIEVVGQGHKIEIIDKQDIWYQIKWRGKRAYVRETNLEALL</sequence>